<gene>
    <name evidence="7" type="ORF">RS130_09895</name>
</gene>
<reference evidence="7 8" key="1">
    <citation type="submission" date="2023-10" db="EMBL/GenBank/DDBJ databases">
        <title>Glaciecola aquimarina strain GGW-M5 nov., isolated from a coastal seawater.</title>
        <authorList>
            <person name="Bayburt H."/>
            <person name="Kim J.M."/>
            <person name="Choi B.J."/>
            <person name="Jeon C.O."/>
        </authorList>
    </citation>
    <scope>NUCLEOTIDE SEQUENCE [LARGE SCALE GENOMIC DNA]</scope>
    <source>
        <strain evidence="7 8">KCTC 32108</strain>
    </source>
</reference>
<dbReference type="InterPro" id="IPR032311">
    <property type="entry name" value="DUF4982"/>
</dbReference>
<dbReference type="InterPro" id="IPR051913">
    <property type="entry name" value="GH2_Domain-Containing"/>
</dbReference>
<evidence type="ECO:0000259" key="6">
    <source>
        <dbReference type="Pfam" id="PF18565"/>
    </source>
</evidence>
<name>A0ABU3SW09_9ALTE</name>
<dbReference type="InterPro" id="IPR040605">
    <property type="entry name" value="Glyco_hydro2_dom5"/>
</dbReference>
<evidence type="ECO:0000256" key="2">
    <source>
        <dbReference type="ARBA" id="ARBA00022801"/>
    </source>
</evidence>
<dbReference type="PANTHER" id="PTHR42732">
    <property type="entry name" value="BETA-GALACTOSIDASE"/>
    <property type="match status" value="1"/>
</dbReference>
<dbReference type="Pfam" id="PF02836">
    <property type="entry name" value="Glyco_hydro_2_C"/>
    <property type="match status" value="1"/>
</dbReference>
<protein>
    <submittedName>
        <fullName evidence="7">DUF4982 domain-containing protein</fullName>
    </submittedName>
</protein>
<evidence type="ECO:0000313" key="7">
    <source>
        <dbReference type="EMBL" id="MDU0354205.1"/>
    </source>
</evidence>
<dbReference type="Gene3D" id="2.60.40.10">
    <property type="entry name" value="Immunoglobulins"/>
    <property type="match status" value="2"/>
</dbReference>
<proteinExistence type="inferred from homology"/>
<feature type="domain" description="Glycoside hydrolase family 2" evidence="6">
    <location>
        <begin position="362"/>
        <end position="462"/>
    </location>
</feature>
<evidence type="ECO:0000259" key="4">
    <source>
        <dbReference type="Pfam" id="PF02836"/>
    </source>
</evidence>
<sequence>MRYDQPTPFSPIFYDLADDMGFLVMNEAFDGWETEKADFDYGLHFEKWWQTDLESIIKRDRSHPSVVIWSIGNEVVRSTSKTQKKLVDFVKALDVTRPITQGRGYMLGHDDIAGFNGHGEFKGYLEDYHIEHPTRTMVGTEITHTLQTRGVYRTKTSYRVRDNPAPWEKHDPVGKWDRIKDKVYMVPDLTEEEVFLGENPIYESSYDNAIVRMSVRDEIKLAKKLPYLLGTFRWTAFDYLGEAFAGWPARTANFGIIDLAGFEKDAYYLYQSQWSDKPMVHMLPHWTHPGKEGIEIPVVVYTNLDEAELFLNGRSLGVKEMTDDMQIVWLVPYQSGELKVLAKGPNKVLTQVINTASSATSIALYPNKKSIRANKRDVVHVTVDVVDKQGRFVPNANNEVVFKLTGPGKIIGIENGDIVDLSHHLAPKRKAFNGKIMVLIQALDQTGKITLSASGQGLQAQQNKYSSE</sequence>
<dbReference type="EMBL" id="JAWDIO010000002">
    <property type="protein sequence ID" value="MDU0354205.1"/>
    <property type="molecule type" value="Genomic_DNA"/>
</dbReference>
<dbReference type="SUPFAM" id="SSF51445">
    <property type="entry name" value="(Trans)glycosidases"/>
    <property type="match status" value="1"/>
</dbReference>
<dbReference type="InterPro" id="IPR008964">
    <property type="entry name" value="Invasin/intimin_cell_adhesion"/>
</dbReference>
<dbReference type="Pfam" id="PF18565">
    <property type="entry name" value="Glyco_hydro2_C5"/>
    <property type="match status" value="1"/>
</dbReference>
<accession>A0ABU3SW09</accession>
<comment type="caution">
    <text evidence="7">The sequence shown here is derived from an EMBL/GenBank/DDBJ whole genome shotgun (WGS) entry which is preliminary data.</text>
</comment>
<keyword evidence="3" id="KW-0326">Glycosidase</keyword>
<evidence type="ECO:0000256" key="3">
    <source>
        <dbReference type="ARBA" id="ARBA00023295"/>
    </source>
</evidence>
<dbReference type="Proteomes" id="UP001247805">
    <property type="component" value="Unassembled WGS sequence"/>
</dbReference>
<dbReference type="InterPro" id="IPR013783">
    <property type="entry name" value="Ig-like_fold"/>
</dbReference>
<keyword evidence="2" id="KW-0378">Hydrolase</keyword>
<evidence type="ECO:0000259" key="5">
    <source>
        <dbReference type="Pfam" id="PF16355"/>
    </source>
</evidence>
<keyword evidence="8" id="KW-1185">Reference proteome</keyword>
<dbReference type="SUPFAM" id="SSF49373">
    <property type="entry name" value="Invasin/intimin cell-adhesion fragments"/>
    <property type="match status" value="1"/>
</dbReference>
<dbReference type="Pfam" id="PF16355">
    <property type="entry name" value="DUF4982"/>
    <property type="match status" value="1"/>
</dbReference>
<evidence type="ECO:0000313" key="8">
    <source>
        <dbReference type="Proteomes" id="UP001247805"/>
    </source>
</evidence>
<organism evidence="7 8">
    <name type="scientific">Paraglaciecola aquimarina</name>
    <dbReference type="NCBI Taxonomy" id="1235557"/>
    <lineage>
        <taxon>Bacteria</taxon>
        <taxon>Pseudomonadati</taxon>
        <taxon>Pseudomonadota</taxon>
        <taxon>Gammaproteobacteria</taxon>
        <taxon>Alteromonadales</taxon>
        <taxon>Alteromonadaceae</taxon>
        <taxon>Paraglaciecola</taxon>
    </lineage>
</organism>
<dbReference type="RefSeq" id="WP_316025821.1">
    <property type="nucleotide sequence ID" value="NZ_JAWDIO010000002.1"/>
</dbReference>
<dbReference type="PANTHER" id="PTHR42732:SF1">
    <property type="entry name" value="BETA-MANNOSIDASE"/>
    <property type="match status" value="1"/>
</dbReference>
<dbReference type="Gene3D" id="3.20.20.80">
    <property type="entry name" value="Glycosidases"/>
    <property type="match status" value="1"/>
</dbReference>
<dbReference type="InterPro" id="IPR006103">
    <property type="entry name" value="Glyco_hydro_2_cat"/>
</dbReference>
<dbReference type="InterPro" id="IPR017853">
    <property type="entry name" value="GH"/>
</dbReference>
<feature type="domain" description="DUF4982" evidence="5">
    <location>
        <begin position="294"/>
        <end position="342"/>
    </location>
</feature>
<feature type="domain" description="Glycoside hydrolase family 2 catalytic" evidence="4">
    <location>
        <begin position="8"/>
        <end position="100"/>
    </location>
</feature>
<comment type="similarity">
    <text evidence="1">Belongs to the glycosyl hydrolase 2 family.</text>
</comment>
<evidence type="ECO:0000256" key="1">
    <source>
        <dbReference type="ARBA" id="ARBA00007401"/>
    </source>
</evidence>